<dbReference type="Proteomes" id="UP001344906">
    <property type="component" value="Unassembled WGS sequence"/>
</dbReference>
<name>A0ABQ6FJC6_9CHLR</name>
<evidence type="ECO:0000313" key="2">
    <source>
        <dbReference type="Proteomes" id="UP001344906"/>
    </source>
</evidence>
<reference evidence="1 2" key="1">
    <citation type="submission" date="2023-02" db="EMBL/GenBank/DDBJ databases">
        <title>Dictyobacter halimunensis sp. nov., a new member of the class Ktedonobacteria from forest soil in a geothermal area.</title>
        <authorList>
            <person name="Rachmania M.K."/>
            <person name="Ningsih F."/>
            <person name="Sakai Y."/>
            <person name="Yabe S."/>
            <person name="Yokota A."/>
            <person name="Sjamsuridzal W."/>
        </authorList>
    </citation>
    <scope>NUCLEOTIDE SEQUENCE [LARGE SCALE GENOMIC DNA]</scope>
    <source>
        <strain evidence="1 2">S3.2.2.5</strain>
    </source>
</reference>
<sequence length="80" mass="8993">MYILAARIAAIRRIKRKVVEDGIAKGFNRTVEGEFSGFVCIAGPPCHTQQHQTDFLLESTIDEIYAPRLKALKAFLEVET</sequence>
<protein>
    <submittedName>
        <fullName evidence="1">Uncharacterized protein</fullName>
    </submittedName>
</protein>
<organism evidence="1 2">
    <name type="scientific">Dictyobacter halimunensis</name>
    <dbReference type="NCBI Taxonomy" id="3026934"/>
    <lineage>
        <taxon>Bacteria</taxon>
        <taxon>Bacillati</taxon>
        <taxon>Chloroflexota</taxon>
        <taxon>Ktedonobacteria</taxon>
        <taxon>Ktedonobacterales</taxon>
        <taxon>Dictyobacteraceae</taxon>
        <taxon>Dictyobacter</taxon>
    </lineage>
</organism>
<gene>
    <name evidence="1" type="ORF">KDH_11530</name>
</gene>
<comment type="caution">
    <text evidence="1">The sequence shown here is derived from an EMBL/GenBank/DDBJ whole genome shotgun (WGS) entry which is preliminary data.</text>
</comment>
<accession>A0ABQ6FJC6</accession>
<proteinExistence type="predicted"/>
<dbReference type="EMBL" id="BSRI01000001">
    <property type="protein sequence ID" value="GLV54305.1"/>
    <property type="molecule type" value="Genomic_DNA"/>
</dbReference>
<evidence type="ECO:0000313" key="1">
    <source>
        <dbReference type="EMBL" id="GLV54305.1"/>
    </source>
</evidence>
<keyword evidence="2" id="KW-1185">Reference proteome</keyword>